<evidence type="ECO:0000256" key="2">
    <source>
        <dbReference type="ARBA" id="ARBA00022559"/>
    </source>
</evidence>
<accession>A0A6N4V0R7</accession>
<dbReference type="AlphaFoldDB" id="A0A6N4V0R7"/>
<dbReference type="PANTHER" id="PTHR11592:SF40">
    <property type="entry name" value="THIOREDOXIN_GLUTATHIONE PEROXIDASE BTUE"/>
    <property type="match status" value="1"/>
</dbReference>
<organism evidence="6 7">
    <name type="scientific">Mycolicibacterium alvei</name>
    <dbReference type="NCBI Taxonomy" id="67081"/>
    <lineage>
        <taxon>Bacteria</taxon>
        <taxon>Bacillati</taxon>
        <taxon>Actinomycetota</taxon>
        <taxon>Actinomycetes</taxon>
        <taxon>Mycobacteriales</taxon>
        <taxon>Mycobacteriaceae</taxon>
        <taxon>Mycolicibacterium</taxon>
    </lineage>
</organism>
<protein>
    <recommendedName>
        <fullName evidence="5">Glutathione peroxidase</fullName>
    </recommendedName>
</protein>
<evidence type="ECO:0000256" key="4">
    <source>
        <dbReference type="PIRSR" id="PIRSR000303-1"/>
    </source>
</evidence>
<keyword evidence="2 5" id="KW-0575">Peroxidase</keyword>
<dbReference type="Proteomes" id="UP000466906">
    <property type="component" value="Chromosome"/>
</dbReference>
<dbReference type="InterPro" id="IPR000889">
    <property type="entry name" value="Glutathione_peroxidase"/>
</dbReference>
<name>A0A6N4V0R7_9MYCO</name>
<dbReference type="CDD" id="cd00340">
    <property type="entry name" value="GSH_Peroxidase"/>
    <property type="match status" value="1"/>
</dbReference>
<dbReference type="GO" id="GO:0004601">
    <property type="term" value="F:peroxidase activity"/>
    <property type="evidence" value="ECO:0007669"/>
    <property type="project" value="UniProtKB-KW"/>
</dbReference>
<dbReference type="GO" id="GO:0034599">
    <property type="term" value="P:cellular response to oxidative stress"/>
    <property type="evidence" value="ECO:0007669"/>
    <property type="project" value="TreeGrafter"/>
</dbReference>
<comment type="similarity">
    <text evidence="1 5">Belongs to the glutathione peroxidase family.</text>
</comment>
<sequence>MSLNEIPLTTLDGTPTTLAELATGAALVVNVASKCGLTPQYSALEKLAQDYAARGLTVIGVPCNQFMGQEPGSAEEIQTFCSSTYGVTFPLLAKTDVNGADRHPLYTELTQAADAAGEAGDIQWNFEKFLLAPGGTVAHRFRPRVEPDAPEVIAAIEAVLPADRRL</sequence>
<reference evidence="6 7" key="1">
    <citation type="journal article" date="2019" name="Emerg. Microbes Infect.">
        <title>Comprehensive subspecies identification of 175 nontuberculous mycobacteria species based on 7547 genomic profiles.</title>
        <authorList>
            <person name="Matsumoto Y."/>
            <person name="Kinjo T."/>
            <person name="Motooka D."/>
            <person name="Nabeya D."/>
            <person name="Jung N."/>
            <person name="Uechi K."/>
            <person name="Horii T."/>
            <person name="Iida T."/>
            <person name="Fujita J."/>
            <person name="Nakamura S."/>
        </authorList>
    </citation>
    <scope>NUCLEOTIDE SEQUENCE [LARGE SCALE GENOMIC DNA]</scope>
    <source>
        <strain evidence="6 7">JCM 12272</strain>
    </source>
</reference>
<dbReference type="SUPFAM" id="SSF52833">
    <property type="entry name" value="Thioredoxin-like"/>
    <property type="match status" value="1"/>
</dbReference>
<evidence type="ECO:0000256" key="3">
    <source>
        <dbReference type="ARBA" id="ARBA00023002"/>
    </source>
</evidence>
<gene>
    <name evidence="6" type="ORF">MALV_43860</name>
</gene>
<evidence type="ECO:0000313" key="6">
    <source>
        <dbReference type="EMBL" id="BBX29261.1"/>
    </source>
</evidence>
<evidence type="ECO:0000256" key="5">
    <source>
        <dbReference type="RuleBase" id="RU000499"/>
    </source>
</evidence>
<evidence type="ECO:0000313" key="7">
    <source>
        <dbReference type="Proteomes" id="UP000466906"/>
    </source>
</evidence>
<evidence type="ECO:0000256" key="1">
    <source>
        <dbReference type="ARBA" id="ARBA00006926"/>
    </source>
</evidence>
<dbReference type="Pfam" id="PF00255">
    <property type="entry name" value="GSHPx"/>
    <property type="match status" value="1"/>
</dbReference>
<dbReference type="KEGG" id="malv:MALV_43860"/>
<dbReference type="InterPro" id="IPR036249">
    <property type="entry name" value="Thioredoxin-like_sf"/>
</dbReference>
<keyword evidence="7" id="KW-1185">Reference proteome</keyword>
<dbReference type="PRINTS" id="PR01011">
    <property type="entry name" value="GLUTPROXDASE"/>
</dbReference>
<feature type="active site" evidence="4">
    <location>
        <position position="35"/>
    </location>
</feature>
<dbReference type="Gene3D" id="3.40.30.10">
    <property type="entry name" value="Glutaredoxin"/>
    <property type="match status" value="1"/>
</dbReference>
<dbReference type="RefSeq" id="WP_163667476.1">
    <property type="nucleotide sequence ID" value="NZ_AP022565.1"/>
</dbReference>
<dbReference type="EMBL" id="AP022565">
    <property type="protein sequence ID" value="BBX29261.1"/>
    <property type="molecule type" value="Genomic_DNA"/>
</dbReference>
<dbReference type="PIRSF" id="PIRSF000303">
    <property type="entry name" value="Glutathion_perox"/>
    <property type="match status" value="1"/>
</dbReference>
<dbReference type="FunFam" id="3.40.30.10:FF:000010">
    <property type="entry name" value="Glutathione peroxidase"/>
    <property type="match status" value="1"/>
</dbReference>
<dbReference type="PROSITE" id="PS51355">
    <property type="entry name" value="GLUTATHIONE_PEROXID_3"/>
    <property type="match status" value="1"/>
</dbReference>
<keyword evidence="3 5" id="KW-0560">Oxidoreductase</keyword>
<proteinExistence type="inferred from homology"/>
<dbReference type="PANTHER" id="PTHR11592">
    <property type="entry name" value="GLUTATHIONE PEROXIDASE"/>
    <property type="match status" value="1"/>
</dbReference>